<dbReference type="Proteomes" id="UP000538292">
    <property type="component" value="Unassembled WGS sequence"/>
</dbReference>
<protein>
    <submittedName>
        <fullName evidence="2">Uncharacterized protein</fullName>
    </submittedName>
</protein>
<feature type="compositionally biased region" description="Basic and acidic residues" evidence="1">
    <location>
        <begin position="152"/>
        <end position="171"/>
    </location>
</feature>
<reference evidence="2 3" key="1">
    <citation type="submission" date="2020-07" db="EMBL/GenBank/DDBJ databases">
        <title>Thermoactinomyces phylogeny.</title>
        <authorList>
            <person name="Dunlap C."/>
        </authorList>
    </citation>
    <scope>NUCLEOTIDE SEQUENCE [LARGE SCALE GENOMIC DNA]</scope>
    <source>
        <strain evidence="2 3">AMNI-1</strain>
    </source>
</reference>
<feature type="compositionally biased region" description="Polar residues" evidence="1">
    <location>
        <begin position="207"/>
        <end position="218"/>
    </location>
</feature>
<accession>A0A7W2ASM4</accession>
<gene>
    <name evidence="2" type="ORF">H2C83_16010</name>
</gene>
<evidence type="ECO:0000256" key="1">
    <source>
        <dbReference type="SAM" id="MobiDB-lite"/>
    </source>
</evidence>
<proteinExistence type="predicted"/>
<dbReference type="EMBL" id="JACEOL010000067">
    <property type="protein sequence ID" value="MBA4603773.1"/>
    <property type="molecule type" value="Genomic_DNA"/>
</dbReference>
<feature type="compositionally biased region" description="Basic and acidic residues" evidence="1">
    <location>
        <begin position="99"/>
        <end position="142"/>
    </location>
</feature>
<sequence>MKDPKQILESFRTDIHSQNIYSSLLRQFDLEYPNSKGNRRKPQRSLGKNMNQMAAALSVCLVTGLSAGIGSAFANSEIGPVQPPLDEAPSKANVNVEKPQAESREPERKLPEHPTDLEKKEEAESRIDDQQEKKQQQTETKDFPPLQNIPQEIEKTTNNEQQERQSEKEPEQAGNLKSPENVPADAESGHRKELEQSTRAEYRQQEETVQNSKESVVTNDKAPAEEKQYSPPKAANKGVAAAATNEKTAANDGQDNKEQQQIPQTVQGGVLPDTAGDDLNGVLLGGAVALLGSVYTLRKNKVESS</sequence>
<feature type="region of interest" description="Disordered" evidence="1">
    <location>
        <begin position="80"/>
        <end position="273"/>
    </location>
</feature>
<feature type="compositionally biased region" description="Low complexity" evidence="1">
    <location>
        <begin position="234"/>
        <end position="251"/>
    </location>
</feature>
<dbReference type="RefSeq" id="WP_181742246.1">
    <property type="nucleotide sequence ID" value="NZ_JACEOL010000067.1"/>
</dbReference>
<evidence type="ECO:0000313" key="2">
    <source>
        <dbReference type="EMBL" id="MBA4603773.1"/>
    </source>
</evidence>
<name>A0A7W2ASM4_9BACL</name>
<evidence type="ECO:0000313" key="3">
    <source>
        <dbReference type="Proteomes" id="UP000538292"/>
    </source>
</evidence>
<keyword evidence="3" id="KW-1185">Reference proteome</keyword>
<organism evidence="2 3">
    <name type="scientific">Thermoactinomyces mirandus</name>
    <dbReference type="NCBI Taxonomy" id="2756294"/>
    <lineage>
        <taxon>Bacteria</taxon>
        <taxon>Bacillati</taxon>
        <taxon>Bacillota</taxon>
        <taxon>Bacilli</taxon>
        <taxon>Bacillales</taxon>
        <taxon>Thermoactinomycetaceae</taxon>
        <taxon>Thermoactinomyces</taxon>
    </lineage>
</organism>
<dbReference type="AlphaFoldDB" id="A0A7W2ASM4"/>
<feature type="compositionally biased region" description="Basic and acidic residues" evidence="1">
    <location>
        <begin position="187"/>
        <end position="206"/>
    </location>
</feature>
<comment type="caution">
    <text evidence="2">The sequence shown here is derived from an EMBL/GenBank/DDBJ whole genome shotgun (WGS) entry which is preliminary data.</text>
</comment>